<dbReference type="SUPFAM" id="SSF54523">
    <property type="entry name" value="Pili subunits"/>
    <property type="match status" value="1"/>
</dbReference>
<dbReference type="InterPro" id="IPR012902">
    <property type="entry name" value="N_methyl_site"/>
</dbReference>
<reference evidence="3" key="1">
    <citation type="journal article" date="2022" name="Int. J. Syst. Evol. Microbiol.">
        <title>Anaeromyxobacter oryzae sp. nov., Anaeromyxobacter diazotrophicus sp. nov. and Anaeromyxobacter paludicola sp. nov., isolated from paddy soils.</title>
        <authorList>
            <person name="Itoh H."/>
            <person name="Xu Z."/>
            <person name="Mise K."/>
            <person name="Masuda Y."/>
            <person name="Ushijima N."/>
            <person name="Hayakawa C."/>
            <person name="Shiratori Y."/>
            <person name="Senoo K."/>
        </authorList>
    </citation>
    <scope>NUCLEOTIDE SEQUENCE [LARGE SCALE GENOMIC DNA]</scope>
    <source>
        <strain evidence="3">Red630</strain>
    </source>
</reference>
<dbReference type="RefSeq" id="WP_248340733.1">
    <property type="nucleotide sequence ID" value="NZ_AP025592.1"/>
</dbReference>
<dbReference type="Gene3D" id="3.30.700.10">
    <property type="entry name" value="Glycoprotein, Type 4 Pilin"/>
    <property type="match status" value="1"/>
</dbReference>
<gene>
    <name evidence="2" type="ORF">AMPC_22050</name>
</gene>
<feature type="transmembrane region" description="Helical" evidence="1">
    <location>
        <begin position="12"/>
        <end position="32"/>
    </location>
</feature>
<dbReference type="Pfam" id="PF07963">
    <property type="entry name" value="N_methyl"/>
    <property type="match status" value="1"/>
</dbReference>
<keyword evidence="3" id="KW-1185">Reference proteome</keyword>
<keyword evidence="1" id="KW-1133">Transmembrane helix</keyword>
<dbReference type="InterPro" id="IPR045584">
    <property type="entry name" value="Pilin-like"/>
</dbReference>
<evidence type="ECO:0008006" key="4">
    <source>
        <dbReference type="Google" id="ProtNLM"/>
    </source>
</evidence>
<evidence type="ECO:0000256" key="1">
    <source>
        <dbReference type="SAM" id="Phobius"/>
    </source>
</evidence>
<dbReference type="Proteomes" id="UP001162734">
    <property type="component" value="Chromosome"/>
</dbReference>
<dbReference type="PROSITE" id="PS00409">
    <property type="entry name" value="PROKAR_NTER_METHYL"/>
    <property type="match status" value="1"/>
</dbReference>
<evidence type="ECO:0000313" key="3">
    <source>
        <dbReference type="Proteomes" id="UP001162734"/>
    </source>
</evidence>
<keyword evidence="1" id="KW-0472">Membrane</keyword>
<proteinExistence type="predicted"/>
<evidence type="ECO:0000313" key="2">
    <source>
        <dbReference type="EMBL" id="BDG09092.1"/>
    </source>
</evidence>
<protein>
    <recommendedName>
        <fullName evidence="4">Prepilin-type N-terminal cleavage/methylation domain-containing protein</fullName>
    </recommendedName>
</protein>
<dbReference type="EMBL" id="AP025592">
    <property type="protein sequence ID" value="BDG09092.1"/>
    <property type="molecule type" value="Genomic_DNA"/>
</dbReference>
<dbReference type="NCBIfam" id="TIGR02532">
    <property type="entry name" value="IV_pilin_GFxxxE"/>
    <property type="match status" value="1"/>
</dbReference>
<keyword evidence="1" id="KW-0812">Transmembrane</keyword>
<organism evidence="2 3">
    <name type="scientific">Anaeromyxobacter paludicola</name>
    <dbReference type="NCBI Taxonomy" id="2918171"/>
    <lineage>
        <taxon>Bacteria</taxon>
        <taxon>Pseudomonadati</taxon>
        <taxon>Myxococcota</taxon>
        <taxon>Myxococcia</taxon>
        <taxon>Myxococcales</taxon>
        <taxon>Cystobacterineae</taxon>
        <taxon>Anaeromyxobacteraceae</taxon>
        <taxon>Anaeromyxobacter</taxon>
    </lineage>
</organism>
<accession>A0ABM7XB69</accession>
<name>A0ABM7XB69_9BACT</name>
<sequence>MRPPRSRGFTLVELAVTISIAAILAAVAWSSLARQRARGNLAGSAIELQALLRNARVNAVASGRPTAVMVFPQYANPLGGIGRVVVYEDPSFSFFSAAATPHFDGFDPAAPAEAGRTFLGSLDLPAGIVVGLGGAAPPTLAPPYSGILAAACSFCASGNDGRGAVVFDARGRAGFHSADGAPLAVQGGTIALSGPGSAATLQDASGYRLLVITGATGSVRALNNG</sequence>